<gene>
    <name evidence="2" type="ORF">EPUL_000152</name>
</gene>
<accession>A0A2S4Q2D8</accession>
<reference evidence="2 3" key="1">
    <citation type="submission" date="2017-10" db="EMBL/GenBank/DDBJ databases">
        <title>Development of genomic resources for the powdery mildew, Erysiphe pulchra.</title>
        <authorList>
            <person name="Wadl P.A."/>
            <person name="Mack B.M."/>
            <person name="Moore G."/>
            <person name="Beltz S.B."/>
        </authorList>
    </citation>
    <scope>NUCLEOTIDE SEQUENCE [LARGE SCALE GENOMIC DNA]</scope>
    <source>
        <strain evidence="2">Cflorida</strain>
    </source>
</reference>
<dbReference type="EMBL" id="PEDP01000001">
    <property type="protein sequence ID" value="POS88456.1"/>
    <property type="molecule type" value="Genomic_DNA"/>
</dbReference>
<organism evidence="2 3">
    <name type="scientific">Erysiphe pulchra</name>
    <dbReference type="NCBI Taxonomy" id="225359"/>
    <lineage>
        <taxon>Eukaryota</taxon>
        <taxon>Fungi</taxon>
        <taxon>Dikarya</taxon>
        <taxon>Ascomycota</taxon>
        <taxon>Pezizomycotina</taxon>
        <taxon>Leotiomycetes</taxon>
        <taxon>Erysiphales</taxon>
        <taxon>Erysiphaceae</taxon>
        <taxon>Erysiphe</taxon>
    </lineage>
</organism>
<dbReference type="GO" id="GO:0003676">
    <property type="term" value="F:nucleic acid binding"/>
    <property type="evidence" value="ECO:0007669"/>
    <property type="project" value="InterPro"/>
</dbReference>
<evidence type="ECO:0000259" key="1">
    <source>
        <dbReference type="Pfam" id="PF03184"/>
    </source>
</evidence>
<dbReference type="InterPro" id="IPR004875">
    <property type="entry name" value="DDE_SF_endonuclease_dom"/>
</dbReference>
<sequence>MNEYLDHFFEYRNSGPTKPWTMLLLDGRTCHRRKEFLLKAEQNNIYLQVFPSHETHALQQLDALRELDYDYSISSFFRDISCLRKKAFKEKTIKSVCKKSGMWPISCKNTILSRSRYIGQQGKSNGRKRRYDEIESEQLSQLTEFELDNIQPGKNYEAAMLIKEVSIYNQETLGSTFPAAYKEGSEAAHELLLKADHQESQLANLEACVVEQRMHRTKAWKTVYRRGGIIVDQWKARISEKERLENAKAIRKPLEGGSSDIEISFGSQYLDPVASSFDSECEMDDQNQDHLRADIGSLAGSGRSTSPIDHTANFKRLFGSDDT</sequence>
<protein>
    <recommendedName>
        <fullName evidence="1">DDE-1 domain-containing protein</fullName>
    </recommendedName>
</protein>
<proteinExistence type="predicted"/>
<evidence type="ECO:0000313" key="3">
    <source>
        <dbReference type="Proteomes" id="UP000237438"/>
    </source>
</evidence>
<dbReference type="Proteomes" id="UP000237438">
    <property type="component" value="Unassembled WGS sequence"/>
</dbReference>
<dbReference type="Pfam" id="PF03184">
    <property type="entry name" value="DDE_1"/>
    <property type="match status" value="1"/>
</dbReference>
<evidence type="ECO:0000313" key="2">
    <source>
        <dbReference type="EMBL" id="POS88456.1"/>
    </source>
</evidence>
<name>A0A2S4Q2D8_9PEZI</name>
<dbReference type="AlphaFoldDB" id="A0A2S4Q2D8"/>
<keyword evidence="3" id="KW-1185">Reference proteome</keyword>
<dbReference type="OrthoDB" id="4324149at2759"/>
<comment type="caution">
    <text evidence="2">The sequence shown here is derived from an EMBL/GenBank/DDBJ whole genome shotgun (WGS) entry which is preliminary data.</text>
</comment>
<feature type="domain" description="DDE-1" evidence="1">
    <location>
        <begin position="1"/>
        <end position="62"/>
    </location>
</feature>